<protein>
    <submittedName>
        <fullName evidence="1">Transposase-like protein</fullName>
    </submittedName>
</protein>
<dbReference type="SUPFAM" id="SSF46689">
    <property type="entry name" value="Homeodomain-like"/>
    <property type="match status" value="1"/>
</dbReference>
<keyword evidence="2" id="KW-1185">Reference proteome</keyword>
<dbReference type="InterPro" id="IPR036388">
    <property type="entry name" value="WH-like_DNA-bd_sf"/>
</dbReference>
<comment type="caution">
    <text evidence="1">The sequence shown here is derived from an EMBL/GenBank/DDBJ whole genome shotgun (WGS) entry which is preliminary data.</text>
</comment>
<sequence length="163" mass="19073">MTCTEKSLHNHKKKMCKPKVSYQKYTDEFRIAVVKEYLAGGISKHALSKKYSIPQQCTVSNWIRKFVGEENEEVPMKKNESPRTESEEINRLKRELKESKLALYQERMRADAYDTMIDVAEEMFKIPIRKKLAPNSLIISIMRLILSGLYSKVLYWSMSMISV</sequence>
<dbReference type="EMBL" id="JACHOC010000010">
    <property type="protein sequence ID" value="MBB4624583.1"/>
    <property type="molecule type" value="Genomic_DNA"/>
</dbReference>
<name>A0ABR6KUX3_9BACT</name>
<dbReference type="InterPro" id="IPR009057">
    <property type="entry name" value="Homeodomain-like_sf"/>
</dbReference>
<dbReference type="InterPro" id="IPR002514">
    <property type="entry name" value="Transposase_8"/>
</dbReference>
<organism evidence="1 2">
    <name type="scientific">Parabacteroides faecis</name>
    <dbReference type="NCBI Taxonomy" id="1217282"/>
    <lineage>
        <taxon>Bacteria</taxon>
        <taxon>Pseudomonadati</taxon>
        <taxon>Bacteroidota</taxon>
        <taxon>Bacteroidia</taxon>
        <taxon>Bacteroidales</taxon>
        <taxon>Tannerellaceae</taxon>
        <taxon>Parabacteroides</taxon>
    </lineage>
</organism>
<reference evidence="1 2" key="1">
    <citation type="submission" date="2020-08" db="EMBL/GenBank/DDBJ databases">
        <title>Genomic Encyclopedia of Type Strains, Phase IV (KMG-IV): sequencing the most valuable type-strain genomes for metagenomic binning, comparative biology and taxonomic classification.</title>
        <authorList>
            <person name="Goeker M."/>
        </authorList>
    </citation>
    <scope>NUCLEOTIDE SEQUENCE [LARGE SCALE GENOMIC DNA]</scope>
    <source>
        <strain evidence="1 2">DSM 102983</strain>
    </source>
</reference>
<evidence type="ECO:0000313" key="2">
    <source>
        <dbReference type="Proteomes" id="UP000533637"/>
    </source>
</evidence>
<dbReference type="Proteomes" id="UP000533637">
    <property type="component" value="Unassembled WGS sequence"/>
</dbReference>
<gene>
    <name evidence="1" type="ORF">GGQ57_004514</name>
</gene>
<dbReference type="Gene3D" id="1.10.10.10">
    <property type="entry name" value="Winged helix-like DNA-binding domain superfamily/Winged helix DNA-binding domain"/>
    <property type="match status" value="1"/>
</dbReference>
<dbReference type="Pfam" id="PF01527">
    <property type="entry name" value="HTH_Tnp_1"/>
    <property type="match status" value="1"/>
</dbReference>
<accession>A0ABR6KUX3</accession>
<evidence type="ECO:0000313" key="1">
    <source>
        <dbReference type="EMBL" id="MBB4624583.1"/>
    </source>
</evidence>
<proteinExistence type="predicted"/>